<dbReference type="RefSeq" id="WP_158003402.1">
    <property type="nucleotide sequence ID" value="NZ_LKAJ02000001.1"/>
</dbReference>
<dbReference type="InterPro" id="IPR011990">
    <property type="entry name" value="TPR-like_helical_dom_sf"/>
</dbReference>
<keyword evidence="2" id="KW-1185">Reference proteome</keyword>
<dbReference type="Proteomes" id="UP000051497">
    <property type="component" value="Unassembled WGS sequence"/>
</dbReference>
<evidence type="ECO:0008006" key="3">
    <source>
        <dbReference type="Google" id="ProtNLM"/>
    </source>
</evidence>
<comment type="caution">
    <text evidence="1">The sequence shown here is derived from an EMBL/GenBank/DDBJ whole genome shotgun (WGS) entry which is preliminary data.</text>
</comment>
<proteinExistence type="predicted"/>
<reference evidence="1" key="1">
    <citation type="journal article" date="2016" name="Genome Announc.">
        <title>Draft Genome Sequences of Two Novel Amoeba-Resistant Intranuclear Bacteria, 'Candidatus Berkiella cookevillensis' and 'Candidatus Berkiella aquae'.</title>
        <authorList>
            <person name="Mehari Y.T."/>
            <person name="Arivett B.A."/>
            <person name="Farone A.L."/>
            <person name="Gunderson J.H."/>
            <person name="Farone M.B."/>
        </authorList>
    </citation>
    <scope>NUCLEOTIDE SEQUENCE</scope>
    <source>
        <strain evidence="1">HT99</strain>
    </source>
</reference>
<dbReference type="Gene3D" id="1.25.40.10">
    <property type="entry name" value="Tetratricopeptide repeat domain"/>
    <property type="match status" value="1"/>
</dbReference>
<gene>
    <name evidence="1" type="ORF">HT99x_004430</name>
</gene>
<dbReference type="EMBL" id="LKAJ02000001">
    <property type="protein sequence ID" value="MCS5710666.1"/>
    <property type="molecule type" value="Genomic_DNA"/>
</dbReference>
<protein>
    <recommendedName>
        <fullName evidence="3">Sel1 repeat protein</fullName>
    </recommendedName>
</protein>
<dbReference type="SUPFAM" id="SSF81901">
    <property type="entry name" value="HCP-like"/>
    <property type="match status" value="1"/>
</dbReference>
<accession>A0AAE3HTZ5</accession>
<name>A0AAE3HTZ5_9GAMM</name>
<dbReference type="AlphaFoldDB" id="A0AAE3HTZ5"/>
<sequence length="690" mass="78362">MILSIFCHHHTERYMLTSRIPEATAELTPRLEALPLSTAREALINNPDKPAAWYRLALAYEELKDKKYHRNLFICAQEQDRLNPKISSMLGYCYFTGIGIPRDWPKAYACFSANAKAGDGYAVLAVILCKTLGVGTAPDYKEAFDLALRLVRNAEELKKLKYEDLIKLYNFLRNYYGFGLGTNENFLLSNYFLLCIIQLKGHKELPPLPDELKQDQPLKEPSQANIENFVGSFFSLYNVTLDQLRTRDVEGITFLNRLLMHSSHSKVIMKTLWLRFAEKFCADDFNNLKHIKLSEQISCETLIAMIVKCKDKIDIDISIIELIRSKVELIRSNSIEGQCCALNIQYLIRDIIKLNLYLLQVKLSDVIKPFSASPNVFHFLLNNLLYTHGEIDSEHLFLALLNKFSADLDAKFFTTGEAGCTILTNLSSLSRKGHQTAVRNILFQTKGKITANALRMLGFTRQARLLSDFRPLVDARNEFFKTLGLISKQKANRAETNVVLRLVKLADEAHTLGYSNAHYDLGEYFESQGCLAEASTAYSKMTPAGKKYQAAMLRGFEIEHSHALNGLEISKLQHIKKAMFFLINCDQEQQNSHMFIMFNLYSVALQGGLDHLPAFDAMSGLTQENWETKFKEMIDPVQLITPVPPVLRFSVVESGRTSDLSKDTNDALEIVDRYTDDTSSQKKGLGWISI</sequence>
<evidence type="ECO:0000313" key="2">
    <source>
        <dbReference type="Proteomes" id="UP000051497"/>
    </source>
</evidence>
<reference evidence="1" key="2">
    <citation type="submission" date="2021-06" db="EMBL/GenBank/DDBJ databases">
        <title>Genomic Description and Analysis of Intracellular Bacteria, Candidatus Berkiella cookevillensis and Candidatus Berkiella aquae.</title>
        <authorList>
            <person name="Kidane D.T."/>
            <person name="Mehari Y.T."/>
            <person name="Rice F.C."/>
            <person name="Arivett B.A."/>
            <person name="Farone A.L."/>
            <person name="Berk S.G."/>
            <person name="Farone M.B."/>
        </authorList>
    </citation>
    <scope>NUCLEOTIDE SEQUENCE</scope>
    <source>
        <strain evidence="1">HT99</strain>
    </source>
</reference>
<evidence type="ECO:0000313" key="1">
    <source>
        <dbReference type="EMBL" id="MCS5710666.1"/>
    </source>
</evidence>
<organism evidence="1 2">
    <name type="scientific">Candidatus Berkiella aquae</name>
    <dbReference type="NCBI Taxonomy" id="295108"/>
    <lineage>
        <taxon>Bacteria</taxon>
        <taxon>Pseudomonadati</taxon>
        <taxon>Pseudomonadota</taxon>
        <taxon>Gammaproteobacteria</taxon>
        <taxon>Candidatus Berkiellales</taxon>
        <taxon>Candidatus Berkiellaceae</taxon>
        <taxon>Candidatus Berkiella</taxon>
    </lineage>
</organism>